<comment type="function">
    <text evidence="2">Catalyzes the stereoselective decarboxylation of 2-oxo-4-hydroxy-4-carboxy-5-ureidoimidazoline (OHCU) to (S)-allantoin.</text>
</comment>
<dbReference type="GO" id="GO:0005777">
    <property type="term" value="C:peroxisome"/>
    <property type="evidence" value="ECO:0007669"/>
    <property type="project" value="UniProtKB-SubCell"/>
</dbReference>
<dbReference type="Gene3D" id="1.10.3330.10">
    <property type="entry name" value="Oxo-4-hydroxy-4-carboxy-5-ureidoimidazoline decarboxylase"/>
    <property type="match status" value="1"/>
</dbReference>
<evidence type="ECO:0000256" key="2">
    <source>
        <dbReference type="ARBA" id="ARBA00002506"/>
    </source>
</evidence>
<evidence type="ECO:0000256" key="12">
    <source>
        <dbReference type="ARBA" id="ARBA00032116"/>
    </source>
</evidence>
<evidence type="ECO:0000256" key="5">
    <source>
        <dbReference type="ARBA" id="ARBA00005793"/>
    </source>
</evidence>
<name>A0A3P8WH61_CYNSE</name>
<protein>
    <recommendedName>
        <fullName evidence="13">2-oxo-4-hydroxy-4-carboxy-5-ureidoimidazoline decarboxylase</fullName>
        <ecNumber evidence="6">4.1.1.97</ecNumber>
    </recommendedName>
    <alternativeName>
        <fullName evidence="12">Parahox neighbor</fullName>
    </alternativeName>
    <alternativeName>
        <fullName evidence="11">Ureidoimidazoline (2-oxo-4-hydroxy-4-carboxy-5-) decarboxylase</fullName>
    </alternativeName>
</protein>
<dbReference type="AlphaFoldDB" id="A0A3P8WH61"/>
<comment type="subcellular location">
    <subcellularLocation>
        <location evidence="3">Peroxisome</location>
    </subcellularLocation>
</comment>
<dbReference type="PANTHER" id="PTHR43466">
    <property type="entry name" value="2-OXO-4-HYDROXY-4-CARBOXY-5-UREIDOIMIDAZOLINE DECARBOXYLASE-RELATED"/>
    <property type="match status" value="1"/>
</dbReference>
<reference evidence="15 16" key="1">
    <citation type="journal article" date="2014" name="Nat. Genet.">
        <title>Whole-genome sequence of a flatfish provides insights into ZW sex chromosome evolution and adaptation to a benthic lifestyle.</title>
        <authorList>
            <person name="Chen S."/>
            <person name="Zhang G."/>
            <person name="Shao C."/>
            <person name="Huang Q."/>
            <person name="Liu G."/>
            <person name="Zhang P."/>
            <person name="Song W."/>
            <person name="An N."/>
            <person name="Chalopin D."/>
            <person name="Volff J.N."/>
            <person name="Hong Y."/>
            <person name="Li Q."/>
            <person name="Sha Z."/>
            <person name="Zhou H."/>
            <person name="Xie M."/>
            <person name="Yu Q."/>
            <person name="Liu Y."/>
            <person name="Xiang H."/>
            <person name="Wang N."/>
            <person name="Wu K."/>
            <person name="Yang C."/>
            <person name="Zhou Q."/>
            <person name="Liao X."/>
            <person name="Yang L."/>
            <person name="Hu Q."/>
            <person name="Zhang J."/>
            <person name="Meng L."/>
            <person name="Jin L."/>
            <person name="Tian Y."/>
            <person name="Lian J."/>
            <person name="Yang J."/>
            <person name="Miao G."/>
            <person name="Liu S."/>
            <person name="Liang Z."/>
            <person name="Yan F."/>
            <person name="Li Y."/>
            <person name="Sun B."/>
            <person name="Zhang H."/>
            <person name="Zhang J."/>
            <person name="Zhu Y."/>
            <person name="Du M."/>
            <person name="Zhao Y."/>
            <person name="Schartl M."/>
            <person name="Tang Q."/>
            <person name="Wang J."/>
        </authorList>
    </citation>
    <scope>NUCLEOTIDE SEQUENCE</scope>
</reference>
<evidence type="ECO:0000256" key="7">
    <source>
        <dbReference type="ARBA" id="ARBA00022631"/>
    </source>
</evidence>
<dbReference type="KEGG" id="csem:103377253"/>
<organism evidence="15 16">
    <name type="scientific">Cynoglossus semilaevis</name>
    <name type="common">Tongue sole</name>
    <dbReference type="NCBI Taxonomy" id="244447"/>
    <lineage>
        <taxon>Eukaryota</taxon>
        <taxon>Metazoa</taxon>
        <taxon>Chordata</taxon>
        <taxon>Craniata</taxon>
        <taxon>Vertebrata</taxon>
        <taxon>Euteleostomi</taxon>
        <taxon>Actinopterygii</taxon>
        <taxon>Neopterygii</taxon>
        <taxon>Teleostei</taxon>
        <taxon>Neoteleostei</taxon>
        <taxon>Acanthomorphata</taxon>
        <taxon>Carangaria</taxon>
        <taxon>Pleuronectiformes</taxon>
        <taxon>Pleuronectoidei</taxon>
        <taxon>Cynoglossidae</taxon>
        <taxon>Cynoglossinae</taxon>
        <taxon>Cynoglossus</taxon>
    </lineage>
</organism>
<evidence type="ECO:0000256" key="8">
    <source>
        <dbReference type="ARBA" id="ARBA00022793"/>
    </source>
</evidence>
<dbReference type="GeneTree" id="ENSGT00390000002395"/>
<dbReference type="Ensembl" id="ENSCSET00000026134.1">
    <property type="protein sequence ID" value="ENSCSEP00000025797.1"/>
    <property type="gene ID" value="ENSCSEG00000016481.1"/>
</dbReference>
<evidence type="ECO:0000256" key="4">
    <source>
        <dbReference type="ARBA" id="ARBA00004754"/>
    </source>
</evidence>
<dbReference type="GO" id="GO:0006144">
    <property type="term" value="P:purine nucleobase metabolic process"/>
    <property type="evidence" value="ECO:0007669"/>
    <property type="project" value="UniProtKB-KW"/>
</dbReference>
<dbReference type="OrthoDB" id="9970124at2759"/>
<evidence type="ECO:0000256" key="6">
    <source>
        <dbReference type="ARBA" id="ARBA00012257"/>
    </source>
</evidence>
<comment type="similarity">
    <text evidence="5">Belongs to the OHCU decarboxylase family.</text>
</comment>
<dbReference type="OMA" id="VICAREA"/>
<dbReference type="RefSeq" id="XP_008306223.1">
    <property type="nucleotide sequence ID" value="XM_008308001.3"/>
</dbReference>
<evidence type="ECO:0000313" key="15">
    <source>
        <dbReference type="Ensembl" id="ENSCSEP00000025797.1"/>
    </source>
</evidence>
<dbReference type="STRING" id="244447.ENSCSEP00000025797"/>
<keyword evidence="9" id="KW-0576">Peroxisome</keyword>
<accession>A0A3P8WH61</accession>
<keyword evidence="16" id="KW-1185">Reference proteome</keyword>
<keyword evidence="10" id="KW-0456">Lyase</keyword>
<dbReference type="Proteomes" id="UP000265120">
    <property type="component" value="Chromosome 3"/>
</dbReference>
<dbReference type="NCBIfam" id="TIGR03164">
    <property type="entry name" value="UHCUDC"/>
    <property type="match status" value="1"/>
</dbReference>
<proteinExistence type="inferred from homology"/>
<evidence type="ECO:0000256" key="9">
    <source>
        <dbReference type="ARBA" id="ARBA00023140"/>
    </source>
</evidence>
<evidence type="ECO:0000256" key="13">
    <source>
        <dbReference type="ARBA" id="ARBA00071134"/>
    </source>
</evidence>
<reference evidence="15" key="2">
    <citation type="submission" date="2025-08" db="UniProtKB">
        <authorList>
            <consortium name="Ensembl"/>
        </authorList>
    </citation>
    <scope>IDENTIFICATION</scope>
</reference>
<dbReference type="GO" id="GO:0019628">
    <property type="term" value="P:urate catabolic process"/>
    <property type="evidence" value="ECO:0007669"/>
    <property type="project" value="UniProtKB-UniPathway"/>
</dbReference>
<evidence type="ECO:0000256" key="3">
    <source>
        <dbReference type="ARBA" id="ARBA00004275"/>
    </source>
</evidence>
<evidence type="ECO:0000256" key="11">
    <source>
        <dbReference type="ARBA" id="ARBA00030624"/>
    </source>
</evidence>
<dbReference type="FunCoup" id="A0A3P8WH61">
    <property type="interactions" value="24"/>
</dbReference>
<dbReference type="PANTHER" id="PTHR43466:SF1">
    <property type="entry name" value="2-OXO-4-HYDROXY-4-CARBOXY-5-UREIDOIMIDAZOLINE DECARBOXYLASE-RELATED"/>
    <property type="match status" value="1"/>
</dbReference>
<dbReference type="InterPro" id="IPR018020">
    <property type="entry name" value="OHCU_decarboxylase"/>
</dbReference>
<evidence type="ECO:0000256" key="1">
    <source>
        <dbReference type="ARBA" id="ARBA00001163"/>
    </source>
</evidence>
<dbReference type="FunFam" id="1.10.3330.10:FF:000001">
    <property type="entry name" value="2-oxo-4-hydroxy-4-carboxy-5-ureidoimidazoline decarboxylase"/>
    <property type="match status" value="1"/>
</dbReference>
<sequence length="177" mass="19889">MTTMNINTVNSLPYEDFVSVFGNVVENYTIVAAAVCLQRPFNSLNDLEAAICDFIDALPETGKEGILRCHPDLAGRDLQRGTLTKESNEEQARAGLDALESTEASRMAQLNQQYKTKFGFPFVICARMNDKDRILQQLSERCGNEVELERERGIEEVKKICSLRLHGLVNTDKLSKM</sequence>
<dbReference type="InterPro" id="IPR036778">
    <property type="entry name" value="OHCU_decarboxylase_sf"/>
</dbReference>
<evidence type="ECO:0000256" key="10">
    <source>
        <dbReference type="ARBA" id="ARBA00023239"/>
    </source>
</evidence>
<dbReference type="InterPro" id="IPR017580">
    <property type="entry name" value="OHCU_decarboxylase-1"/>
</dbReference>
<dbReference type="UniPathway" id="UPA00394">
    <property type="reaction ID" value="UER00652"/>
</dbReference>
<evidence type="ECO:0000313" key="16">
    <source>
        <dbReference type="Proteomes" id="UP000265120"/>
    </source>
</evidence>
<dbReference type="SUPFAM" id="SSF158694">
    <property type="entry name" value="UraD-Like"/>
    <property type="match status" value="1"/>
</dbReference>
<evidence type="ECO:0000259" key="14">
    <source>
        <dbReference type="Pfam" id="PF09349"/>
    </source>
</evidence>
<reference evidence="15" key="3">
    <citation type="submission" date="2025-09" db="UniProtKB">
        <authorList>
            <consortium name="Ensembl"/>
        </authorList>
    </citation>
    <scope>IDENTIFICATION</scope>
</reference>
<keyword evidence="8" id="KW-0210">Decarboxylase</keyword>
<keyword evidence="7" id="KW-0659">Purine metabolism</keyword>
<dbReference type="InParanoid" id="A0A3P8WH61"/>
<dbReference type="Pfam" id="PF09349">
    <property type="entry name" value="OHCU_decarbox"/>
    <property type="match status" value="1"/>
</dbReference>
<dbReference type="GO" id="GO:0000255">
    <property type="term" value="P:allantoin metabolic process"/>
    <property type="evidence" value="ECO:0007669"/>
    <property type="project" value="InterPro"/>
</dbReference>
<dbReference type="GO" id="GO:0051997">
    <property type="term" value="F:2-oxo-4-hydroxy-4-carboxy-5-ureidoimidazoline decarboxylase activity"/>
    <property type="evidence" value="ECO:0007669"/>
    <property type="project" value="UniProtKB-EC"/>
</dbReference>
<dbReference type="EC" id="4.1.1.97" evidence="6"/>
<comment type="catalytic activity">
    <reaction evidence="1">
        <text>5-hydroxy-2-oxo-4-ureido-2,5-dihydro-1H-imidazole-5-carboxylate + H(+) = (S)-allantoin + CO2</text>
        <dbReference type="Rhea" id="RHEA:26301"/>
        <dbReference type="ChEBI" id="CHEBI:15378"/>
        <dbReference type="ChEBI" id="CHEBI:15678"/>
        <dbReference type="ChEBI" id="CHEBI:16526"/>
        <dbReference type="ChEBI" id="CHEBI:58639"/>
        <dbReference type="EC" id="4.1.1.97"/>
    </reaction>
</comment>
<dbReference type="GeneID" id="103377253"/>
<comment type="pathway">
    <text evidence="4">Purine metabolism; urate degradation; (S)-allantoin from urate: step 3/3.</text>
</comment>
<feature type="domain" description="Oxo-4-hydroxy-4-carboxy-5-ureidoimidazoline decarboxylase" evidence="14">
    <location>
        <begin position="10"/>
        <end position="165"/>
    </location>
</feature>